<keyword evidence="3" id="KW-1185">Reference proteome</keyword>
<feature type="compositionally biased region" description="Acidic residues" evidence="1">
    <location>
        <begin position="15"/>
        <end position="29"/>
    </location>
</feature>
<proteinExistence type="predicted"/>
<name>A0A0G4FKU2_VITBC</name>
<dbReference type="SUPFAM" id="SSF52141">
    <property type="entry name" value="Uracil-DNA glycosylase-like"/>
    <property type="match status" value="1"/>
</dbReference>
<dbReference type="VEuPathDB" id="CryptoDB:Vbra_21388"/>
<feature type="region of interest" description="Disordered" evidence="1">
    <location>
        <begin position="188"/>
        <end position="210"/>
    </location>
</feature>
<feature type="compositionally biased region" description="Basic and acidic residues" evidence="1">
    <location>
        <begin position="1"/>
        <end position="14"/>
    </location>
</feature>
<reference evidence="2 3" key="1">
    <citation type="submission" date="2014-11" db="EMBL/GenBank/DDBJ databases">
        <authorList>
            <person name="Zhu J."/>
            <person name="Qi W."/>
            <person name="Song R."/>
        </authorList>
    </citation>
    <scope>NUCLEOTIDE SEQUENCE [LARGE SCALE GENOMIC DNA]</scope>
</reference>
<sequence length="272" mass="31556">MAEGEHRKRVKEEVKEEEEEEEEQQDGGDELLQHPCNPVVGDNPHTLILGSFPSTKSREKQQFYGNPTNSFWRIAVSWLYPEGTDAKALSYAEKRDRLPQHGFALWDVVASCVCDNDSSDASIRKDVPNLHLRDIIQDNPSIRRVLFNGTMSMQKFREHFGGWMETKRRQGWTFTYGCDATEKEFTKKRRKTKQEEKREEGAVKEGEGEGVGVEEREVDLCLMPSTSGRAAHLTYQEKRHKWWDKCYSFATPAQQHNHHEEPLELAIFVEQE</sequence>
<evidence type="ECO:0000256" key="1">
    <source>
        <dbReference type="SAM" id="MobiDB-lite"/>
    </source>
</evidence>
<accession>A0A0G4FKU2</accession>
<dbReference type="InParanoid" id="A0A0G4FKU2"/>
<protein>
    <recommendedName>
        <fullName evidence="4">Uracil-DNA glycosylase-like domain-containing protein</fullName>
    </recommendedName>
</protein>
<dbReference type="InterPro" id="IPR036895">
    <property type="entry name" value="Uracil-DNA_glycosylase-like_sf"/>
</dbReference>
<evidence type="ECO:0000313" key="3">
    <source>
        <dbReference type="Proteomes" id="UP000041254"/>
    </source>
</evidence>
<dbReference type="NCBIfam" id="TIGR04274">
    <property type="entry name" value="hypoxanDNAglyco"/>
    <property type="match status" value="1"/>
</dbReference>
<evidence type="ECO:0008006" key="4">
    <source>
        <dbReference type="Google" id="ProtNLM"/>
    </source>
</evidence>
<gene>
    <name evidence="2" type="ORF">Vbra_21388</name>
</gene>
<organism evidence="2 3">
    <name type="scientific">Vitrella brassicaformis (strain CCMP3155)</name>
    <dbReference type="NCBI Taxonomy" id="1169540"/>
    <lineage>
        <taxon>Eukaryota</taxon>
        <taxon>Sar</taxon>
        <taxon>Alveolata</taxon>
        <taxon>Colpodellida</taxon>
        <taxon>Vitrellaceae</taxon>
        <taxon>Vitrella</taxon>
    </lineage>
</organism>
<dbReference type="OrthoDB" id="45157at2759"/>
<dbReference type="CDD" id="cd10032">
    <property type="entry name" value="UDG-F6_HDG"/>
    <property type="match status" value="1"/>
</dbReference>
<dbReference type="EMBL" id="CDMY01000456">
    <property type="protein sequence ID" value="CEM14574.1"/>
    <property type="molecule type" value="Genomic_DNA"/>
</dbReference>
<dbReference type="AlphaFoldDB" id="A0A0G4FKU2"/>
<feature type="region of interest" description="Disordered" evidence="1">
    <location>
        <begin position="1"/>
        <end position="37"/>
    </location>
</feature>
<evidence type="ECO:0000313" key="2">
    <source>
        <dbReference type="EMBL" id="CEM14574.1"/>
    </source>
</evidence>
<feature type="compositionally biased region" description="Basic and acidic residues" evidence="1">
    <location>
        <begin position="193"/>
        <end position="210"/>
    </location>
</feature>
<dbReference type="Gene3D" id="3.40.470.10">
    <property type="entry name" value="Uracil-DNA glycosylase-like domain"/>
    <property type="match status" value="1"/>
</dbReference>
<dbReference type="InterPro" id="IPR026353">
    <property type="entry name" value="Hypoxan-DNA_Glyclase"/>
</dbReference>
<dbReference type="Proteomes" id="UP000041254">
    <property type="component" value="Unassembled WGS sequence"/>
</dbReference>
<dbReference type="OMA" id="QSCEREG"/>